<feature type="non-terminal residue" evidence="14">
    <location>
        <position position="1890"/>
    </location>
</feature>
<keyword evidence="7 11" id="KW-0418">Kinase</keyword>
<dbReference type="GO" id="GO:0032958">
    <property type="term" value="P:inositol phosphate biosynthetic process"/>
    <property type="evidence" value="ECO:0007669"/>
    <property type="project" value="TreeGrafter"/>
</dbReference>
<dbReference type="Gene3D" id="3.40.50.1240">
    <property type="entry name" value="Phosphoglycerate mutase-like"/>
    <property type="match status" value="1"/>
</dbReference>
<evidence type="ECO:0000256" key="8">
    <source>
        <dbReference type="ARBA" id="ARBA00022840"/>
    </source>
</evidence>
<keyword evidence="5 11" id="KW-0808">Transferase</keyword>
<evidence type="ECO:0000256" key="5">
    <source>
        <dbReference type="ARBA" id="ARBA00022679"/>
    </source>
</evidence>
<feature type="domain" description="VIP1 N-terminal" evidence="13">
    <location>
        <begin position="16"/>
        <end position="105"/>
    </location>
</feature>
<dbReference type="Gene3D" id="3.40.50.11950">
    <property type="match status" value="1"/>
</dbReference>
<dbReference type="GO" id="GO:0052723">
    <property type="term" value="F:inositol hexakisphosphate 1-kinase activity"/>
    <property type="evidence" value="ECO:0007669"/>
    <property type="project" value="RHEA"/>
</dbReference>
<keyword evidence="6 11" id="KW-0547">Nucleotide-binding</keyword>
<feature type="compositionally biased region" description="Basic and acidic residues" evidence="12">
    <location>
        <begin position="1200"/>
        <end position="1209"/>
    </location>
</feature>
<dbReference type="PANTHER" id="PTHR12750:SF9">
    <property type="entry name" value="INOSITOL HEXAKISPHOSPHATE AND DIPHOSPHOINOSITOL-PENTAKISPHOSPHATE KINASE"/>
    <property type="match status" value="1"/>
</dbReference>
<feature type="region of interest" description="Disordered" evidence="12">
    <location>
        <begin position="632"/>
        <end position="707"/>
    </location>
</feature>
<evidence type="ECO:0000259" key="13">
    <source>
        <dbReference type="Pfam" id="PF18086"/>
    </source>
</evidence>
<evidence type="ECO:0000256" key="10">
    <source>
        <dbReference type="ARBA" id="ARBA00034629"/>
    </source>
</evidence>
<feature type="compositionally biased region" description="Basic and acidic residues" evidence="12">
    <location>
        <begin position="1097"/>
        <end position="1111"/>
    </location>
</feature>
<feature type="compositionally biased region" description="Basic and acidic residues" evidence="12">
    <location>
        <begin position="535"/>
        <end position="553"/>
    </location>
</feature>
<comment type="catalytic activity">
    <reaction evidence="10">
        <text>1D-myo-inositol hexakisphosphate + ATP = 1-diphospho-1D-myo-inositol 2,3,4,5,6-pentakisphosphate + ADP</text>
        <dbReference type="Rhea" id="RHEA:37459"/>
        <dbReference type="ChEBI" id="CHEBI:30616"/>
        <dbReference type="ChEBI" id="CHEBI:58130"/>
        <dbReference type="ChEBI" id="CHEBI:74946"/>
        <dbReference type="ChEBI" id="CHEBI:456216"/>
        <dbReference type="EC" id="2.7.4.24"/>
    </reaction>
    <physiologicalReaction direction="left-to-right" evidence="10">
        <dbReference type="Rhea" id="RHEA:37460"/>
    </physiologicalReaction>
</comment>
<accession>A0A0G4GQP3</accession>
<proteinExistence type="inferred from homology"/>
<evidence type="ECO:0000256" key="6">
    <source>
        <dbReference type="ARBA" id="ARBA00022741"/>
    </source>
</evidence>
<dbReference type="Pfam" id="PF00328">
    <property type="entry name" value="His_Phos_2"/>
    <property type="match status" value="1"/>
</dbReference>
<feature type="compositionally biased region" description="Basic and acidic residues" evidence="12">
    <location>
        <begin position="1341"/>
        <end position="1357"/>
    </location>
</feature>
<dbReference type="CDD" id="cd07061">
    <property type="entry name" value="HP_HAP_like"/>
    <property type="match status" value="1"/>
</dbReference>
<evidence type="ECO:0000313" key="14">
    <source>
        <dbReference type="EMBL" id="CEM32790.1"/>
    </source>
</evidence>
<dbReference type="InterPro" id="IPR040557">
    <property type="entry name" value="VIP1_N"/>
</dbReference>
<keyword evidence="8 11" id="KW-0067">ATP-binding</keyword>
<protein>
    <recommendedName>
        <fullName evidence="11">Inositol hexakisphosphate and diphosphoinositol-pentakisphosphate kinase</fullName>
        <ecNumber evidence="11">2.7.4.24</ecNumber>
    </recommendedName>
</protein>
<comment type="subcellular location">
    <subcellularLocation>
        <location evidence="1 11">Cytoplasm</location>
        <location evidence="1 11">Cytosol</location>
    </subcellularLocation>
</comment>
<feature type="compositionally biased region" description="Low complexity" evidence="12">
    <location>
        <begin position="1511"/>
        <end position="1520"/>
    </location>
</feature>
<feature type="compositionally biased region" description="Basic and acidic residues" evidence="12">
    <location>
        <begin position="1686"/>
        <end position="1697"/>
    </location>
</feature>
<organism evidence="14">
    <name type="scientific">Chromera velia CCMP2878</name>
    <dbReference type="NCBI Taxonomy" id="1169474"/>
    <lineage>
        <taxon>Eukaryota</taxon>
        <taxon>Sar</taxon>
        <taxon>Alveolata</taxon>
        <taxon>Colpodellida</taxon>
        <taxon>Chromeraceae</taxon>
        <taxon>Chromera</taxon>
    </lineage>
</organism>
<feature type="compositionally biased region" description="Basic residues" evidence="12">
    <location>
        <begin position="1189"/>
        <end position="1199"/>
    </location>
</feature>
<dbReference type="InterPro" id="IPR000560">
    <property type="entry name" value="His_Pase_clade-2"/>
</dbReference>
<evidence type="ECO:0000256" key="11">
    <source>
        <dbReference type="RuleBase" id="RU365032"/>
    </source>
</evidence>
<evidence type="ECO:0000256" key="12">
    <source>
        <dbReference type="SAM" id="MobiDB-lite"/>
    </source>
</evidence>
<evidence type="ECO:0000256" key="2">
    <source>
        <dbReference type="ARBA" id="ARBA00005609"/>
    </source>
</evidence>
<dbReference type="FunFam" id="3.30.470.20:FF:000036">
    <property type="entry name" value="Inositol hexakisphosphate and diphosphoinositol-pentakisphosphate kinase"/>
    <property type="match status" value="1"/>
</dbReference>
<comment type="function">
    <text evidence="11">Bifunctional inositol kinase that acts in concert with the IP6K kinases to synthesize the diphosphate group-containing inositol pyrophosphates diphosphoinositol pentakisphosphate, PP-InsP5, and bis-diphosphoinositol tetrakisphosphate, (PP)2-InsP4. PP-InsP5 and (PP)2-InsP4, also respectively called InsP7 and InsP8, may regulate a variety of cellular processes, including apoptosis, vesicle trafficking, cytoskeletal dynamics, and exocytosis. Phosphorylates inositol hexakisphosphate (InsP6).</text>
</comment>
<feature type="compositionally biased region" description="Basic and acidic residues" evidence="12">
    <location>
        <begin position="493"/>
        <end position="507"/>
    </location>
</feature>
<dbReference type="Pfam" id="PF18086">
    <property type="entry name" value="PPIP5K2_N"/>
    <property type="match status" value="1"/>
</dbReference>
<name>A0A0G4GQP3_9ALVE</name>
<feature type="compositionally biased region" description="Polar residues" evidence="12">
    <location>
        <begin position="1087"/>
        <end position="1096"/>
    </location>
</feature>
<evidence type="ECO:0000256" key="3">
    <source>
        <dbReference type="ARBA" id="ARBA00022490"/>
    </source>
</evidence>
<feature type="region of interest" description="Disordered" evidence="12">
    <location>
        <begin position="1790"/>
        <end position="1863"/>
    </location>
</feature>
<evidence type="ECO:0000256" key="1">
    <source>
        <dbReference type="ARBA" id="ARBA00004514"/>
    </source>
</evidence>
<feature type="region of interest" description="Disordered" evidence="12">
    <location>
        <begin position="1074"/>
        <end position="1375"/>
    </location>
</feature>
<dbReference type="PANTHER" id="PTHR12750">
    <property type="entry name" value="DIPHOSPHOINOSITOL PENTAKISPHOSPHATE KINASE"/>
    <property type="match status" value="1"/>
</dbReference>
<feature type="compositionally biased region" description="Low complexity" evidence="12">
    <location>
        <begin position="1828"/>
        <end position="1842"/>
    </location>
</feature>
<evidence type="ECO:0000256" key="9">
    <source>
        <dbReference type="ARBA" id="ARBA00033696"/>
    </source>
</evidence>
<comment type="similarity">
    <text evidence="2 11">Belongs to the histidine acid phosphatase family. VIP1 subfamily.</text>
</comment>
<keyword evidence="3 11" id="KW-0963">Cytoplasm</keyword>
<dbReference type="SUPFAM" id="SSF53254">
    <property type="entry name" value="Phosphoglycerate mutase-like"/>
    <property type="match status" value="1"/>
</dbReference>
<reference evidence="14" key="1">
    <citation type="submission" date="2014-11" db="EMBL/GenBank/DDBJ databases">
        <authorList>
            <person name="Otto D Thomas"/>
            <person name="Naeem Raeece"/>
        </authorList>
    </citation>
    <scope>NUCLEOTIDE SEQUENCE</scope>
</reference>
<dbReference type="GO" id="GO:0006020">
    <property type="term" value="P:inositol metabolic process"/>
    <property type="evidence" value="ECO:0007669"/>
    <property type="project" value="TreeGrafter"/>
</dbReference>
<dbReference type="InterPro" id="IPR037446">
    <property type="entry name" value="His_Pase_VIP1"/>
</dbReference>
<dbReference type="VEuPathDB" id="CryptoDB:Cvel_22951"/>
<dbReference type="SUPFAM" id="SSF56059">
    <property type="entry name" value="Glutathione synthetase ATP-binding domain-like"/>
    <property type="match status" value="1"/>
</dbReference>
<dbReference type="InterPro" id="IPR029033">
    <property type="entry name" value="His_PPase_superfam"/>
</dbReference>
<dbReference type="EC" id="2.7.4.24" evidence="11"/>
<evidence type="ECO:0000256" key="4">
    <source>
        <dbReference type="ARBA" id="ARBA00022553"/>
    </source>
</evidence>
<dbReference type="EMBL" id="CDMZ01001449">
    <property type="protein sequence ID" value="CEM32790.1"/>
    <property type="molecule type" value="Genomic_DNA"/>
</dbReference>
<feature type="compositionally biased region" description="Basic and acidic residues" evidence="12">
    <location>
        <begin position="1292"/>
        <end position="1303"/>
    </location>
</feature>
<dbReference type="PhylomeDB" id="A0A0G4GQP3"/>
<dbReference type="GO" id="GO:0033857">
    <property type="term" value="F:5-diphosphoinositol pentakisphosphate 1-kinase activity"/>
    <property type="evidence" value="ECO:0007669"/>
    <property type="project" value="TreeGrafter"/>
</dbReference>
<feature type="region of interest" description="Disordered" evidence="12">
    <location>
        <begin position="719"/>
        <end position="763"/>
    </location>
</feature>
<sequence>MKRVESKRMNTHRRLIRLGVCAMANKVEGKPMKAIMKRLHAAGDFDIIYFPEKMILDDHIDDWPQVDCLIAFFSSGFPLEKCIEYKNKFDPIILNDLEMMKVLRDRLEVYKTLKSAGIPVPNFMVVNHEQVAQGKAQWEEGYDYICYNDVRLNKPFIEKPLNADDHNNWIYYPRNTGGGCKKLFRKVKDRASGFESEVWQVRKDGVYIYEEFLPTYGTDVKVYTVGELFAHAEARKAPSLDGKVNRTKDGKEVRYPVLLSSFEKSIAYKIVRTFRQFICGFDILRTKKETPVVCDVNGWSFVKGNDKYYHDCSHLLRLAFINRFCEKYRIAPRHISETLPPYSPDPDAAALDDEEGDRCSSASAASSALQQGDGYEGSGKGRKEKEFRWTPVHLTQWFFSKIREAVQKTFSEGTNDLSKLTTDGNEDDEELRVVAVVMRHGDRKPKQKLKFETDHPKLLEIFNNKNPRKEIKMKSPEELSVLLEVVSSIIEEKQAEREKEKEKEREIGGQSALPSPLPPDLPLSRGTSEAAEPPARPKEKDKGVAEDSGREEEGSTGGKKKKKEKDGSKEKEGGGKGKEKNAELIGLKRLRKILLQGDGFTGINRKIQLKPTAWEETHVSPSEATEPISLSPVLFPFPTVPPHAPSAPSAPIQMMPPPVGGPPPQTQQTTTDPPAALKGTPPRLTVSPLPSTQRTTSPPPESPAPVLAPAPLQQTLHVGQPVAPRSAPERCAASPVPSEIQSPGLEPAKPPSETAATAPPPPIPSSRICVSKVLVVAKWGGELTEVGRAQAQELGNRLRMTLYPGGETEGLLRLHSTCRHDFKIYTSDEGRCQVTSAAFTKGFLDLEGELTPILVQLVMRDGKAHALLDDSTPACERQLAKSLIDELLHQDVDFASDPEAMKRFCPSESATGLKDALEMIGNPLKALTQVKEALSSFLSALEDEAATLEPLAQRDADAHGFFEVVDEIRYRWQLIAKSFFNKKSQRFDTSKVPEIVDNIRFDLIHHHAHLGNALNTAFDVHRYVEPLGNFAQPSEYGVTSDQKVKIGCSVVHKLMRKLIRDLTFWRDDEEIATEAKGSAERDRETGASPQIGQQNEFSRRDAEGLPQHQRDGSGGQTGASAAYTSRVGGDPSAAGGSEFSPPRISPPGSDTQGQPPESPIQPKVTKTVLNSEELWAHQQRGKEEMEKIKKQKKEKKRHKDGVDRGDRGGMETADEGPLGMQPSGSVFLPPTSQTLGTVNPPVSPVDGPDIRRGDAPSLPLSGLPPLPPSGHQAVNAPGEVSTAPPEGGAQEKTGRSSTQRERPSSSSAEKAQEGGGVLSPTPSAVPPSGPLDAQEEGGEGAEGRQEAGQAGREREREPSDEEEAGEGEGENDHDDHHIVEYHEAPRLNEDQARALGIKSPWRMVRSRFYVTSASHLQSLLNVVLFGNESVGVPPLVARDAADKVFRITDLHYLSYMVFRLWERRKLPKDDPNRFRVEILFSTGAKDGVGQNIDLLQREALEKQEAIFHFTQMQQQQQQQQAPQGTPSLGPSAPPSANVSAPLIDSPLGVPAATGAKDGDSLKKGGGGGASPLPALLRPVNVPAGGLDSAASSQPSLGHVGTPDEHQQDKGVGQLPPAAAAALMAAGGAEAVPADADISLLLAGGGVNASFGRLKGAATGGFSPKSSFDNLRDMQGTSGQGGTGGGMEREGGDKDRPEIPLFNLVGKWGEGEGDDEELDGSDEEQMWQNEEDRERGENDGGKERDKTPTVQGGLSRDVSAGVSRKSSMQGSAGGVNLTRSATAGDLVACLRSSSMCGGGAGREVSSGKERDRERSDASPSRATERSVPVSTGGFFSQTGTGTSVTGGAGVGGKPPLAVDTSRRGSRVWTTAAGGPAVSVIGGGGVTGTGGG</sequence>
<keyword evidence="4" id="KW-0597">Phosphoprotein</keyword>
<feature type="region of interest" description="Disordered" evidence="12">
    <location>
        <begin position="1663"/>
        <end position="1778"/>
    </location>
</feature>
<feature type="compositionally biased region" description="Acidic residues" evidence="12">
    <location>
        <begin position="1710"/>
        <end position="1728"/>
    </location>
</feature>
<feature type="region of interest" description="Disordered" evidence="12">
    <location>
        <begin position="362"/>
        <end position="382"/>
    </location>
</feature>
<evidence type="ECO:0000256" key="7">
    <source>
        <dbReference type="ARBA" id="ARBA00022777"/>
    </source>
</evidence>
<feature type="region of interest" description="Disordered" evidence="12">
    <location>
        <begin position="1510"/>
        <end position="1611"/>
    </location>
</feature>
<dbReference type="GO" id="GO:0005524">
    <property type="term" value="F:ATP binding"/>
    <property type="evidence" value="ECO:0007669"/>
    <property type="project" value="UniProtKB-KW"/>
</dbReference>
<feature type="compositionally biased region" description="Basic and acidic residues" evidence="12">
    <location>
        <begin position="1729"/>
        <end position="1746"/>
    </location>
</feature>
<dbReference type="InterPro" id="IPR033379">
    <property type="entry name" value="Acid_Pase_AS"/>
</dbReference>
<dbReference type="PROSITE" id="PS00616">
    <property type="entry name" value="HIS_ACID_PHOSPHAT_1"/>
    <property type="match status" value="1"/>
</dbReference>
<feature type="compositionally biased region" description="Pro residues" evidence="12">
    <location>
        <begin position="697"/>
        <end position="707"/>
    </location>
</feature>
<dbReference type="Gene3D" id="3.30.470.20">
    <property type="entry name" value="ATP-grasp fold, B domain"/>
    <property type="match status" value="1"/>
</dbReference>
<feature type="region of interest" description="Disordered" evidence="12">
    <location>
        <begin position="493"/>
        <end position="585"/>
    </location>
</feature>
<dbReference type="GO" id="GO:0005829">
    <property type="term" value="C:cytosol"/>
    <property type="evidence" value="ECO:0007669"/>
    <property type="project" value="UniProtKB-SubCell"/>
</dbReference>
<feature type="compositionally biased region" description="Acidic residues" evidence="12">
    <location>
        <begin position="1358"/>
        <end position="1372"/>
    </location>
</feature>
<feature type="compositionally biased region" description="Pro residues" evidence="12">
    <location>
        <begin position="654"/>
        <end position="665"/>
    </location>
</feature>
<feature type="compositionally biased region" description="Basic and acidic residues" evidence="12">
    <location>
        <begin position="1804"/>
        <end position="1815"/>
    </location>
</feature>
<comment type="catalytic activity">
    <reaction evidence="9">
        <text>5-diphospho-1D-myo-inositol 1,2,3,4,6-pentakisphosphate + ATP + H(+) = 1,5-bis(diphospho)-1D-myo-inositol 2,3,4,6-tetrakisphosphate + ADP</text>
        <dbReference type="Rhea" id="RHEA:10276"/>
        <dbReference type="ChEBI" id="CHEBI:15378"/>
        <dbReference type="ChEBI" id="CHEBI:30616"/>
        <dbReference type="ChEBI" id="CHEBI:58628"/>
        <dbReference type="ChEBI" id="CHEBI:77983"/>
        <dbReference type="ChEBI" id="CHEBI:456216"/>
        <dbReference type="EC" id="2.7.4.24"/>
    </reaction>
    <physiologicalReaction direction="left-to-right" evidence="9">
        <dbReference type="Rhea" id="RHEA:10277"/>
    </physiologicalReaction>
</comment>
<feature type="compositionally biased region" description="Basic and acidic residues" evidence="12">
    <location>
        <begin position="564"/>
        <end position="582"/>
    </location>
</feature>
<gene>
    <name evidence="14" type="ORF">Cvel_22951</name>
</gene>